<dbReference type="AlphaFoldDB" id="A0A2W7N2U8"/>
<dbReference type="InterPro" id="IPR021359">
    <property type="entry name" value="DUF2812"/>
</dbReference>
<evidence type="ECO:0000256" key="1">
    <source>
        <dbReference type="SAM" id="Phobius"/>
    </source>
</evidence>
<sequence>MAIKKWRLFINFEKEEQWLNKMAAKGLNVISFKFGRYTFEEGPPGEYIYRLELLKGEPKSEQVRDYLLTMGDYGIECVDTYNNWAFFRKKATDGPFEIYSDFESKVDHYKRVAYLLGTVGGANLFIALFNATLSQFNMYLSFVGFFIFILFTPIFISYLRKIKELKKEQALYDK</sequence>
<proteinExistence type="predicted"/>
<feature type="transmembrane region" description="Helical" evidence="1">
    <location>
        <begin position="139"/>
        <end position="159"/>
    </location>
</feature>
<keyword evidence="1" id="KW-1133">Transmembrane helix</keyword>
<dbReference type="Pfam" id="PF11193">
    <property type="entry name" value="DUF2812"/>
    <property type="match status" value="1"/>
</dbReference>
<organism evidence="2 3">
    <name type="scientific">Psychrobacillus insolitus</name>
    <dbReference type="NCBI Taxonomy" id="1461"/>
    <lineage>
        <taxon>Bacteria</taxon>
        <taxon>Bacillati</taxon>
        <taxon>Bacillota</taxon>
        <taxon>Bacilli</taxon>
        <taxon>Bacillales</taxon>
        <taxon>Bacillaceae</taxon>
        <taxon>Psychrobacillus</taxon>
    </lineage>
</organism>
<keyword evidence="1" id="KW-0812">Transmembrane</keyword>
<reference evidence="2 3" key="1">
    <citation type="submission" date="2018-06" db="EMBL/GenBank/DDBJ databases">
        <title>Genomic Encyclopedia of Type Strains, Phase IV (KMG-IV): sequencing the most valuable type-strain genomes for metagenomic binning, comparative biology and taxonomic classification.</title>
        <authorList>
            <person name="Goeker M."/>
        </authorList>
    </citation>
    <scope>NUCLEOTIDE SEQUENCE [LARGE SCALE GENOMIC DNA]</scope>
    <source>
        <strain evidence="2 3">DSM 5</strain>
    </source>
</reference>
<dbReference type="EMBL" id="QKZI01000009">
    <property type="protein sequence ID" value="PZX02884.1"/>
    <property type="molecule type" value="Genomic_DNA"/>
</dbReference>
<gene>
    <name evidence="2" type="ORF">C7437_10929</name>
</gene>
<comment type="caution">
    <text evidence="2">The sequence shown here is derived from an EMBL/GenBank/DDBJ whole genome shotgun (WGS) entry which is preliminary data.</text>
</comment>
<evidence type="ECO:0000313" key="3">
    <source>
        <dbReference type="Proteomes" id="UP000248646"/>
    </source>
</evidence>
<keyword evidence="1" id="KW-0472">Membrane</keyword>
<name>A0A2W7N2U8_9BACI</name>
<feature type="transmembrane region" description="Helical" evidence="1">
    <location>
        <begin position="112"/>
        <end position="133"/>
    </location>
</feature>
<accession>A0A2W7N2U8</accession>
<dbReference type="Proteomes" id="UP000248646">
    <property type="component" value="Unassembled WGS sequence"/>
</dbReference>
<keyword evidence="3" id="KW-1185">Reference proteome</keyword>
<protein>
    <submittedName>
        <fullName evidence="2">Uncharacterized protein DUF2812</fullName>
    </submittedName>
</protein>
<evidence type="ECO:0000313" key="2">
    <source>
        <dbReference type="EMBL" id="PZX02884.1"/>
    </source>
</evidence>
<dbReference type="RefSeq" id="WP_111440704.1">
    <property type="nucleotide sequence ID" value="NZ_QKZI01000009.1"/>
</dbReference>
<dbReference type="OrthoDB" id="8757095at2"/>